<dbReference type="InterPro" id="IPR027417">
    <property type="entry name" value="P-loop_NTPase"/>
</dbReference>
<evidence type="ECO:0000256" key="5">
    <source>
        <dbReference type="ARBA" id="ARBA00022737"/>
    </source>
</evidence>
<keyword evidence="7 12" id="KW-0378">Hydrolase</keyword>
<dbReference type="SUPFAM" id="SSF52540">
    <property type="entry name" value="P-loop containing nucleoside triphosphate hydrolases"/>
    <property type="match status" value="2"/>
</dbReference>
<keyword evidence="8 12" id="KW-0067">ATP-binding</keyword>
<dbReference type="Proteomes" id="UP000247345">
    <property type="component" value="Unassembled WGS sequence"/>
</dbReference>
<evidence type="ECO:0000313" key="15">
    <source>
        <dbReference type="Proteomes" id="UP000247345"/>
    </source>
</evidence>
<dbReference type="FunFam" id="3.40.50.300:FF:000011">
    <property type="entry name" value="Putative ABC transporter ATP-binding component"/>
    <property type="match status" value="1"/>
</dbReference>
<gene>
    <name evidence="12" type="primary">ettA</name>
    <name evidence="14" type="ORF">BTO14_03220</name>
</gene>
<feature type="region of interest" description="PtIM" evidence="12">
    <location>
        <begin position="251"/>
        <end position="331"/>
    </location>
</feature>
<evidence type="ECO:0000256" key="3">
    <source>
        <dbReference type="ARBA" id="ARBA00022555"/>
    </source>
</evidence>
<feature type="binding site" evidence="12">
    <location>
        <begin position="365"/>
        <end position="372"/>
    </location>
    <ligand>
        <name>ATP</name>
        <dbReference type="ChEBI" id="CHEBI:30616"/>
        <label>2</label>
    </ligand>
</feature>
<protein>
    <recommendedName>
        <fullName evidence="12">Energy-dependent translational throttle protein EttA</fullName>
        <ecNumber evidence="12">3.6.1.-</ecNumber>
    </recommendedName>
    <alternativeName>
        <fullName evidence="12">Translational regulatory factor EttA</fullName>
    </alternativeName>
</protein>
<comment type="function">
    <text evidence="12">A translation factor that gates the progression of the 70S ribosomal initiation complex (IC, containing tRNA(fMet) in the P-site) into the translation elongation cycle by using a mechanism sensitive to the ATP/ADP ratio. Binds to the 70S ribosome E-site where it modulates the state of the translating ribosome during subunit translocation. ATP hydrolysis probably frees it from the ribosome, which can enter the elongation phase.</text>
</comment>
<evidence type="ECO:0000256" key="10">
    <source>
        <dbReference type="ARBA" id="ARBA00022884"/>
    </source>
</evidence>
<dbReference type="GO" id="GO:0019843">
    <property type="term" value="F:rRNA binding"/>
    <property type="evidence" value="ECO:0007669"/>
    <property type="project" value="UniProtKB-UniRule"/>
</dbReference>
<keyword evidence="6 12" id="KW-0547">Nucleotide-binding</keyword>
<dbReference type="InterPro" id="IPR003593">
    <property type="entry name" value="AAA+_ATPase"/>
</dbReference>
<keyword evidence="2 12" id="KW-0963">Cytoplasm</keyword>
<sequence length="563" mass="63432">MSDDKKVIFSMNKLSKTYQSTGKQVLKDIYLSFFYGAKIGILGLNGSGKSTLLKIIAGVEKNYQGDVTFSPGYKVGYLEQEPQLDPEKTVLEIVKEGVAETVAILDEYNKINDMFGLEEVYSDADKMEKLMAQQAELQDKIDAANAWELDTKLEIAMDALRTPDSDKKIGVLSGGEKRRVALCRLLLQEPEILLLDEPTNHLDAESVHWLEHHLAQYKGTVIAVTHDRYFLDNVAGWILELDRGEGIPWKGNYSSWLDQKSQRMAQESKTASKRQKTLERELDWVRQGAKGRQTKQKARLKNYDKLMSQDQKQVDEKLEIYIPNGPRLGTNVIEASGVSKAFGDKLLYDNLEFNLPQAGIVGIIGPNGAGKTTIFKMIMGEEAPDAGSFKVGETARIAYVDQAHSDIDPEKTIWENFSDGQDLVMMGGKQVNSRAYLSRFNFSGSEQNKKVNTLSGGERNRLHLAMTLKEEGNVLLLDEPTNDLDVNTLRALEEGLENFAGCAVVISHDRWFLDRICTHILAFEGNSEVYFFEGGFSEYEENKKKRLGGDLMPKRIKYRKLIR</sequence>
<keyword evidence="10 12" id="KW-0694">RNA-binding</keyword>
<comment type="caution">
    <text evidence="12">Lacks conserved residue(s) required for the propagation of feature annotation.</text>
</comment>
<dbReference type="InterPro" id="IPR003439">
    <property type="entry name" value="ABC_transporter-like_ATP-bd"/>
</dbReference>
<dbReference type="InterPro" id="IPR032781">
    <property type="entry name" value="ABC_tran_Xtn"/>
</dbReference>
<dbReference type="CDD" id="cd03221">
    <property type="entry name" value="ABCF_EF-3"/>
    <property type="match status" value="2"/>
</dbReference>
<dbReference type="GO" id="GO:0016887">
    <property type="term" value="F:ATP hydrolysis activity"/>
    <property type="evidence" value="ECO:0007669"/>
    <property type="project" value="UniProtKB-UniRule"/>
</dbReference>
<evidence type="ECO:0000256" key="11">
    <source>
        <dbReference type="ARBA" id="ARBA00022917"/>
    </source>
</evidence>
<comment type="subunit">
    <text evidence="12">Monomer. Probably contacts ribosomal proteins L1, L5, L33 and S7, the 16S and 23S rRNA and the P-site containing tRNA(fMet).</text>
</comment>
<dbReference type="RefSeq" id="WP_105047980.1">
    <property type="nucleotide sequence ID" value="NZ_CP150661.1"/>
</dbReference>
<proteinExistence type="inferred from homology"/>
<dbReference type="OrthoDB" id="1521973at2"/>
<feature type="domain" description="ABC transporter" evidence="13">
    <location>
        <begin position="9"/>
        <end position="268"/>
    </location>
</feature>
<dbReference type="NCBIfam" id="TIGR03719">
    <property type="entry name" value="ABC_ABC_ChvD"/>
    <property type="match status" value="1"/>
</dbReference>
<evidence type="ECO:0000256" key="8">
    <source>
        <dbReference type="ARBA" id="ARBA00022840"/>
    </source>
</evidence>
<comment type="domain">
    <text evidence="12">The arm domain is inserted in the first ABC transporter domain. Probably contacts ribosomal protein L1.</text>
</comment>
<dbReference type="InterPro" id="IPR022374">
    <property type="entry name" value="EttA"/>
</dbReference>
<dbReference type="AlphaFoldDB" id="A0A2P6CBN5"/>
<evidence type="ECO:0000256" key="2">
    <source>
        <dbReference type="ARBA" id="ARBA00022490"/>
    </source>
</evidence>
<evidence type="ECO:0000256" key="4">
    <source>
        <dbReference type="ARBA" id="ARBA00022730"/>
    </source>
</evidence>
<comment type="catalytic activity">
    <reaction evidence="12">
        <text>ATP + H2O = ADP + phosphate + H(+)</text>
        <dbReference type="Rhea" id="RHEA:13065"/>
        <dbReference type="ChEBI" id="CHEBI:15377"/>
        <dbReference type="ChEBI" id="CHEBI:15378"/>
        <dbReference type="ChEBI" id="CHEBI:30616"/>
        <dbReference type="ChEBI" id="CHEBI:43474"/>
        <dbReference type="ChEBI" id="CHEBI:456216"/>
    </reaction>
</comment>
<reference evidence="14 15" key="1">
    <citation type="submission" date="2016-12" db="EMBL/GenBank/DDBJ databases">
        <title>Trade-off between light-utilization and light-protection in marine flavobacteria.</title>
        <authorList>
            <person name="Kumagai Y."/>
            <person name="Yoshizawa S."/>
            <person name="Kogure K."/>
            <person name="Iwasaki W."/>
        </authorList>
    </citation>
    <scope>NUCLEOTIDE SEQUENCE [LARGE SCALE GENOMIC DNA]</scope>
    <source>
        <strain evidence="14 15">KCTC 12100</strain>
    </source>
</reference>
<dbReference type="EC" id="3.6.1.-" evidence="12"/>
<dbReference type="GO" id="GO:0000049">
    <property type="term" value="F:tRNA binding"/>
    <property type="evidence" value="ECO:0007669"/>
    <property type="project" value="UniProtKB-UniRule"/>
</dbReference>
<dbReference type="PROSITE" id="PS50893">
    <property type="entry name" value="ABC_TRANSPORTER_2"/>
    <property type="match status" value="2"/>
</dbReference>
<evidence type="ECO:0000259" key="13">
    <source>
        <dbReference type="PROSITE" id="PS50893"/>
    </source>
</evidence>
<dbReference type="GO" id="GO:0045900">
    <property type="term" value="P:negative regulation of translational elongation"/>
    <property type="evidence" value="ECO:0007669"/>
    <property type="project" value="UniProtKB-UniRule"/>
</dbReference>
<evidence type="ECO:0000313" key="14">
    <source>
        <dbReference type="EMBL" id="PQJ72317.1"/>
    </source>
</evidence>
<evidence type="ECO:0000256" key="6">
    <source>
        <dbReference type="ARBA" id="ARBA00022741"/>
    </source>
</evidence>
<dbReference type="Pfam" id="PF00005">
    <property type="entry name" value="ABC_tran"/>
    <property type="match status" value="2"/>
</dbReference>
<comment type="similarity">
    <text evidence="1 12">Belongs to the ABC transporter superfamily. ABCF family. Translational throttle EttA subfamily.</text>
</comment>
<keyword evidence="4 12" id="KW-0699">rRNA-binding</keyword>
<dbReference type="GO" id="GO:0005524">
    <property type="term" value="F:ATP binding"/>
    <property type="evidence" value="ECO:0007669"/>
    <property type="project" value="UniProtKB-UniRule"/>
</dbReference>
<comment type="caution">
    <text evidence="14">The sequence shown here is derived from an EMBL/GenBank/DDBJ whole genome shotgun (WGS) entry which is preliminary data.</text>
</comment>
<keyword evidence="9 12" id="KW-0810">Translation regulation</keyword>
<keyword evidence="3 12" id="KW-0820">tRNA-binding</keyword>
<dbReference type="NCBIfam" id="NF008775">
    <property type="entry name" value="PRK11819.1"/>
    <property type="match status" value="1"/>
</dbReference>
<dbReference type="PROSITE" id="PS00211">
    <property type="entry name" value="ABC_TRANSPORTER_1"/>
    <property type="match status" value="1"/>
</dbReference>
<dbReference type="PANTHER" id="PTHR43858">
    <property type="entry name" value="ENERGY-DEPENDENT TRANSLATIONAL THROTTLE PROTEIN ETTA"/>
    <property type="match status" value="1"/>
</dbReference>
<dbReference type="GO" id="GO:0043022">
    <property type="term" value="F:ribosome binding"/>
    <property type="evidence" value="ECO:0007669"/>
    <property type="project" value="UniProtKB-UniRule"/>
</dbReference>
<dbReference type="FunFam" id="3.40.50.300:FF:000183">
    <property type="entry name" value="ABC transporter ATP-binding protein yjjK"/>
    <property type="match status" value="1"/>
</dbReference>
<dbReference type="GO" id="GO:0005737">
    <property type="term" value="C:cytoplasm"/>
    <property type="evidence" value="ECO:0007669"/>
    <property type="project" value="UniProtKB-SubCell"/>
</dbReference>
<keyword evidence="15" id="KW-1185">Reference proteome</keyword>
<dbReference type="SMART" id="SM00382">
    <property type="entry name" value="AAA"/>
    <property type="match status" value="2"/>
</dbReference>
<comment type="subcellular location">
    <subcellularLocation>
        <location evidence="12">Cytoplasm</location>
    </subcellularLocation>
    <text evidence="12">Associates with ribosomes and polysomes.</text>
</comment>
<dbReference type="Gene3D" id="3.40.50.300">
    <property type="entry name" value="P-loop containing nucleotide triphosphate hydrolases"/>
    <property type="match status" value="2"/>
</dbReference>
<evidence type="ECO:0000256" key="7">
    <source>
        <dbReference type="ARBA" id="ARBA00022801"/>
    </source>
</evidence>
<dbReference type="InterPro" id="IPR017871">
    <property type="entry name" value="ABC_transporter-like_CS"/>
</dbReference>
<evidence type="ECO:0000256" key="12">
    <source>
        <dbReference type="HAMAP-Rule" id="MF_00847"/>
    </source>
</evidence>
<dbReference type="GO" id="GO:0006412">
    <property type="term" value="P:translation"/>
    <property type="evidence" value="ECO:0007669"/>
    <property type="project" value="UniProtKB-KW"/>
</dbReference>
<keyword evidence="5 12" id="KW-0677">Repeat</keyword>
<dbReference type="HAMAP" id="MF_00847">
    <property type="entry name" value="EttA"/>
    <property type="match status" value="1"/>
</dbReference>
<evidence type="ECO:0000256" key="9">
    <source>
        <dbReference type="ARBA" id="ARBA00022845"/>
    </source>
</evidence>
<comment type="domain">
    <text evidence="12">The P-site tRNA interaction motif (PtIM domain) probably interacts with the P-site tRNA(fMet) as well as the 23S rRNA.</text>
</comment>
<name>A0A2P6CBN5_9FLAO</name>
<dbReference type="PANTHER" id="PTHR43858:SF1">
    <property type="entry name" value="ABC TRANSPORTER-RELATED PROTEIN"/>
    <property type="match status" value="1"/>
</dbReference>
<keyword evidence="11 12" id="KW-0648">Protein biosynthesis</keyword>
<accession>A0A2P6CBN5</accession>
<dbReference type="Pfam" id="PF12848">
    <property type="entry name" value="ABC_tran_Xtn"/>
    <property type="match status" value="1"/>
</dbReference>
<evidence type="ECO:0000256" key="1">
    <source>
        <dbReference type="ARBA" id="ARBA00005868"/>
    </source>
</evidence>
<dbReference type="EMBL" id="MSCK01000001">
    <property type="protein sequence ID" value="PQJ72317.1"/>
    <property type="molecule type" value="Genomic_DNA"/>
</dbReference>
<organism evidence="14 15">
    <name type="scientific">Polaribacter butkevichii</name>
    <dbReference type="NCBI Taxonomy" id="218490"/>
    <lineage>
        <taxon>Bacteria</taxon>
        <taxon>Pseudomonadati</taxon>
        <taxon>Bacteroidota</taxon>
        <taxon>Flavobacteriia</taxon>
        <taxon>Flavobacteriales</taxon>
        <taxon>Flavobacteriaceae</taxon>
    </lineage>
</organism>
<feature type="domain" description="ABC transporter" evidence="13">
    <location>
        <begin position="333"/>
        <end position="559"/>
    </location>
</feature>